<name>A0A1Q9LJG9_9PSEU</name>
<dbReference type="EMBL" id="MKQR01000017">
    <property type="protein sequence ID" value="OLR92191.1"/>
    <property type="molecule type" value="Genomic_DNA"/>
</dbReference>
<evidence type="ECO:0000256" key="3">
    <source>
        <dbReference type="ARBA" id="ARBA00022475"/>
    </source>
</evidence>
<dbReference type="Pfam" id="PF05108">
    <property type="entry name" value="T7SS_ESX1_EccB"/>
    <property type="match status" value="1"/>
</dbReference>
<dbReference type="Gene3D" id="3.30.2390.20">
    <property type="entry name" value="Type VII secretion system EccB, repeat 1 domain"/>
    <property type="match status" value="1"/>
</dbReference>
<keyword evidence="9 10" id="KW-0472">Membrane</keyword>
<dbReference type="STRING" id="1193682.BJP25_22960"/>
<dbReference type="Gene3D" id="2.40.50.910">
    <property type="entry name" value="Type VII secretion system EccB, repeat 3 domain"/>
    <property type="match status" value="1"/>
</dbReference>
<dbReference type="PANTHER" id="PTHR40765">
    <property type="entry name" value="ESX-2 SECRETION SYSTEM ATPASE ECCB2"/>
    <property type="match status" value="1"/>
</dbReference>
<evidence type="ECO:0000256" key="4">
    <source>
        <dbReference type="ARBA" id="ARBA00022692"/>
    </source>
</evidence>
<evidence type="ECO:0000256" key="2">
    <source>
        <dbReference type="ARBA" id="ARBA00008149"/>
    </source>
</evidence>
<gene>
    <name evidence="11" type="ORF">BJP25_22960</name>
</gene>
<evidence type="ECO:0000256" key="10">
    <source>
        <dbReference type="SAM" id="Phobius"/>
    </source>
</evidence>
<comment type="caution">
    <text evidence="11">The sequence shown here is derived from an EMBL/GenBank/DDBJ whole genome shotgun (WGS) entry which is preliminary data.</text>
</comment>
<keyword evidence="4 10" id="KW-0812">Transmembrane</keyword>
<dbReference type="Proteomes" id="UP000186040">
    <property type="component" value="Unassembled WGS sequence"/>
</dbReference>
<organism evidence="11 12">
    <name type="scientific">Actinokineospora bangkokensis</name>
    <dbReference type="NCBI Taxonomy" id="1193682"/>
    <lineage>
        <taxon>Bacteria</taxon>
        <taxon>Bacillati</taxon>
        <taxon>Actinomycetota</taxon>
        <taxon>Actinomycetes</taxon>
        <taxon>Pseudonocardiales</taxon>
        <taxon>Pseudonocardiaceae</taxon>
        <taxon>Actinokineospora</taxon>
    </lineage>
</organism>
<evidence type="ECO:0000256" key="9">
    <source>
        <dbReference type="ARBA" id="ARBA00023136"/>
    </source>
</evidence>
<dbReference type="OrthoDB" id="3847604at2"/>
<comment type="similarity">
    <text evidence="2">Belongs to the EccB family.</text>
</comment>
<proteinExistence type="inferred from homology"/>
<keyword evidence="5" id="KW-0547">Nucleotide-binding</keyword>
<feature type="transmembrane region" description="Helical" evidence="10">
    <location>
        <begin position="39"/>
        <end position="61"/>
    </location>
</feature>
<keyword evidence="12" id="KW-1185">Reference proteome</keyword>
<evidence type="ECO:0000256" key="8">
    <source>
        <dbReference type="ARBA" id="ARBA00022989"/>
    </source>
</evidence>
<dbReference type="PANTHER" id="PTHR40765:SF2">
    <property type="entry name" value="ESX-2 SECRETION SYSTEM ATPASE ECCB2"/>
    <property type="match status" value="1"/>
</dbReference>
<dbReference type="NCBIfam" id="TIGR03919">
    <property type="entry name" value="T7SS_EccB"/>
    <property type="match status" value="1"/>
</dbReference>
<evidence type="ECO:0000256" key="1">
    <source>
        <dbReference type="ARBA" id="ARBA00004162"/>
    </source>
</evidence>
<keyword evidence="3" id="KW-1003">Cell membrane</keyword>
<keyword evidence="7" id="KW-0067">ATP-binding</keyword>
<evidence type="ECO:0000256" key="6">
    <source>
        <dbReference type="ARBA" id="ARBA00022801"/>
    </source>
</evidence>
<dbReference type="InterPro" id="IPR042485">
    <property type="entry name" value="T7SS_EccB_R3"/>
</dbReference>
<dbReference type="InterPro" id="IPR044857">
    <property type="entry name" value="T7SS_EccB_R1"/>
</dbReference>
<dbReference type="GO" id="GO:0005524">
    <property type="term" value="F:ATP binding"/>
    <property type="evidence" value="ECO:0007669"/>
    <property type="project" value="UniProtKB-KW"/>
</dbReference>
<dbReference type="AlphaFoldDB" id="A0A1Q9LJG9"/>
<protein>
    <submittedName>
        <fullName evidence="11">Type VII secretion protein EccB</fullName>
    </submittedName>
</protein>
<dbReference type="RefSeq" id="WP_075976080.1">
    <property type="nucleotide sequence ID" value="NZ_MKQR01000017.1"/>
</dbReference>
<comment type="subcellular location">
    <subcellularLocation>
        <location evidence="1">Cell membrane</location>
        <topology evidence="1">Single-pass membrane protein</topology>
    </subcellularLocation>
</comment>
<dbReference type="InterPro" id="IPR007795">
    <property type="entry name" value="T7SS_EccB"/>
</dbReference>
<evidence type="ECO:0000256" key="5">
    <source>
        <dbReference type="ARBA" id="ARBA00022741"/>
    </source>
</evidence>
<dbReference type="GO" id="GO:0016787">
    <property type="term" value="F:hydrolase activity"/>
    <property type="evidence" value="ECO:0007669"/>
    <property type="project" value="UniProtKB-KW"/>
</dbReference>
<accession>A0A1Q9LJG9</accession>
<keyword evidence="6" id="KW-0378">Hydrolase</keyword>
<keyword evidence="8 10" id="KW-1133">Transmembrane helix</keyword>
<evidence type="ECO:0000313" key="12">
    <source>
        <dbReference type="Proteomes" id="UP000186040"/>
    </source>
</evidence>
<dbReference type="GO" id="GO:0005886">
    <property type="term" value="C:plasma membrane"/>
    <property type="evidence" value="ECO:0007669"/>
    <property type="project" value="UniProtKB-SubCell"/>
</dbReference>
<evidence type="ECO:0000313" key="11">
    <source>
        <dbReference type="EMBL" id="OLR92191.1"/>
    </source>
</evidence>
<evidence type="ECO:0000256" key="7">
    <source>
        <dbReference type="ARBA" id="ARBA00022840"/>
    </source>
</evidence>
<sequence>MQTQRDRVNAYQFLIGRMVSALVLGDSSRLEQPERRSGFGFLVGLGLAVLIAAGFGIYGLIVPGGNTAWQQQGAILVEEETGTRYVYLDGELRPVLNHASALLVQGSGAHVEMIKRASLDGLRRGGPIGVAAGPQVVPTGADLSAGPWLLCLPGFPAPDGRSLAMTMSIDITGDQDTFGGDRYLPVASPAGQQFVVWRNVKFPLADPTVPIALGLPTMPPRVAPDAWLNGLPTGPVIGAAEVPGAGEQGPAIGGSPTAVGALFRHEVGAGQPDQFYVLRADGLAPLTATEFALLGAKAQVAPVRLGAQDIVAAPRSPDTSLMARLPDLLGTRAIDPGDGAFCLRQHAEGVAVKSELVVAHGADVNTEAAAKVRPAGGMLVAAVPVRAGAEKPDRFLIDDQGRKFELVDDDSISALGLGGIPPVPVATEVLDQLPSGPALSRAAAGAPQRKG</sequence>
<reference evidence="11 12" key="1">
    <citation type="submission" date="2016-10" db="EMBL/GenBank/DDBJ databases">
        <title>The Draft Genome Sequence of Actinokineospora bangkokensis 44EHWT reveals the biosynthetic pathway of antifungal compounds Thailandins with unusual extender unit butylmalonyl-CoA.</title>
        <authorList>
            <person name="Greule A."/>
            <person name="Intra B."/>
            <person name="Flemming S."/>
            <person name="Rommel M.G."/>
            <person name="Panbangred W."/>
            <person name="Bechthold A."/>
        </authorList>
    </citation>
    <scope>NUCLEOTIDE SEQUENCE [LARGE SCALE GENOMIC DNA]</scope>
    <source>
        <strain evidence="11 12">44EHW</strain>
    </source>
</reference>
<dbReference type="GO" id="GO:0005576">
    <property type="term" value="C:extracellular region"/>
    <property type="evidence" value="ECO:0007669"/>
    <property type="project" value="TreeGrafter"/>
</dbReference>